<evidence type="ECO:0008006" key="12">
    <source>
        <dbReference type="Google" id="ProtNLM"/>
    </source>
</evidence>
<keyword evidence="5" id="KW-0560">Oxidoreductase</keyword>
<reference evidence="10 11" key="1">
    <citation type="submission" date="2015-10" db="EMBL/GenBank/DDBJ databases">
        <title>Metagenome-Assembled Genomes uncover a global brackish microbiome.</title>
        <authorList>
            <person name="Hugerth L.W."/>
            <person name="Larsson J."/>
            <person name="Alneberg J."/>
            <person name="Lindh M.V."/>
            <person name="Legrand C."/>
            <person name="Pinhassi J."/>
            <person name="Andersson A.F."/>
        </authorList>
    </citation>
    <scope>NUCLEOTIDE SEQUENCE [LARGE SCALE GENOMIC DNA]</scope>
    <source>
        <strain evidence="10">BACL2 MAG-121001-bin67</strain>
    </source>
</reference>
<proteinExistence type="predicted"/>
<gene>
    <name evidence="10" type="ORF">ABR64_04845</name>
</gene>
<evidence type="ECO:0000256" key="1">
    <source>
        <dbReference type="ARBA" id="ARBA00022490"/>
    </source>
</evidence>
<keyword evidence="1" id="KW-0963">Cytoplasm</keyword>
<dbReference type="InterPro" id="IPR016205">
    <property type="entry name" value="Glycerol_DH"/>
</dbReference>
<dbReference type="GO" id="GO:0046872">
    <property type="term" value="F:metal ion binding"/>
    <property type="evidence" value="ECO:0007669"/>
    <property type="project" value="UniProtKB-KW"/>
</dbReference>
<evidence type="ECO:0000256" key="9">
    <source>
        <dbReference type="ARBA" id="ARBA00023264"/>
    </source>
</evidence>
<comment type="caution">
    <text evidence="10">The sequence shown here is derived from an EMBL/GenBank/DDBJ whole genome shotgun (WGS) entry which is preliminary data.</text>
</comment>
<dbReference type="GO" id="GO:0008654">
    <property type="term" value="P:phospholipid biosynthetic process"/>
    <property type="evidence" value="ECO:0007669"/>
    <property type="project" value="UniProtKB-KW"/>
</dbReference>
<evidence type="ECO:0000256" key="6">
    <source>
        <dbReference type="ARBA" id="ARBA00023027"/>
    </source>
</evidence>
<evidence type="ECO:0000256" key="2">
    <source>
        <dbReference type="ARBA" id="ARBA00022516"/>
    </source>
</evidence>
<evidence type="ECO:0000256" key="5">
    <source>
        <dbReference type="ARBA" id="ARBA00023002"/>
    </source>
</evidence>
<keyword evidence="4" id="KW-0521">NADP</keyword>
<dbReference type="Gene3D" id="3.40.50.1970">
    <property type="match status" value="1"/>
</dbReference>
<keyword evidence="9" id="KW-1208">Phospholipid metabolism</keyword>
<sequence>MTFKAQGFNATYGNNISADAINEAGDYILVTQPEPWALLDKSIENRPLQIIQSGDLSPQHLDKLAADVAGVTVIGLGGGGAMDTAKWIHWRRQLPLLQFPSLPSVDACFTRMSALRDQGGVRYEGDAVPEMVYVDFELFRAAPKSMVTSGIGDVLSCQTAWFDWKLAHEAGKDEFGWTKEMPKISQMYLDELYLCAPGIAELTDDGLRRLMELHRDIGWRCHDMGHARFEEGSEHFFAYTFEEVTGRTILHGELVSMGVLIMSYLQGNDFQRAKETISLAKTRHRLEDLGVKREEVLESLRRLQSYTVEQKHWYSQARFVDPEKIDEEEIIGLLNW</sequence>
<keyword evidence="2" id="KW-0444">Lipid biosynthesis</keyword>
<dbReference type="SUPFAM" id="SSF56796">
    <property type="entry name" value="Dehydroquinate synthase-like"/>
    <property type="match status" value="1"/>
</dbReference>
<evidence type="ECO:0000256" key="7">
    <source>
        <dbReference type="ARBA" id="ARBA00023098"/>
    </source>
</evidence>
<dbReference type="EMBL" id="LIAW01000195">
    <property type="protein sequence ID" value="KRO31762.1"/>
    <property type="molecule type" value="Genomic_DNA"/>
</dbReference>
<keyword evidence="3" id="KW-0479">Metal-binding</keyword>
<protein>
    <recommendedName>
        <fullName evidence="12">Iron-containing alcohol dehydrogenase</fullName>
    </recommendedName>
</protein>
<accession>A0A0R2P442</accession>
<dbReference type="AlphaFoldDB" id="A0A0R2P442"/>
<dbReference type="Proteomes" id="UP000053349">
    <property type="component" value="Unassembled WGS sequence"/>
</dbReference>
<keyword evidence="8" id="KW-0594">Phospholipid biosynthesis</keyword>
<dbReference type="PANTHER" id="PTHR43616">
    <property type="entry name" value="GLYCEROL DEHYDROGENASE"/>
    <property type="match status" value="1"/>
</dbReference>
<evidence type="ECO:0000313" key="11">
    <source>
        <dbReference type="Proteomes" id="UP000053349"/>
    </source>
</evidence>
<evidence type="ECO:0000256" key="3">
    <source>
        <dbReference type="ARBA" id="ARBA00022723"/>
    </source>
</evidence>
<dbReference type="Pfam" id="PF13685">
    <property type="entry name" value="Fe-ADH_2"/>
    <property type="match status" value="1"/>
</dbReference>
<evidence type="ECO:0000256" key="8">
    <source>
        <dbReference type="ARBA" id="ARBA00023209"/>
    </source>
</evidence>
<evidence type="ECO:0000313" key="10">
    <source>
        <dbReference type="EMBL" id="KRO31762.1"/>
    </source>
</evidence>
<evidence type="ECO:0000256" key="4">
    <source>
        <dbReference type="ARBA" id="ARBA00022857"/>
    </source>
</evidence>
<dbReference type="PANTHER" id="PTHR43616:SF5">
    <property type="entry name" value="GLYCEROL DEHYDROGENASE 1"/>
    <property type="match status" value="1"/>
</dbReference>
<dbReference type="GO" id="GO:0016614">
    <property type="term" value="F:oxidoreductase activity, acting on CH-OH group of donors"/>
    <property type="evidence" value="ECO:0007669"/>
    <property type="project" value="InterPro"/>
</dbReference>
<dbReference type="Gene3D" id="1.20.1090.10">
    <property type="entry name" value="Dehydroquinate synthase-like - alpha domain"/>
    <property type="match status" value="1"/>
</dbReference>
<keyword evidence="6" id="KW-0520">NAD</keyword>
<name>A0A0R2P442_9ACTN</name>
<keyword evidence="7" id="KW-0443">Lipid metabolism</keyword>
<organism evidence="10 11">
    <name type="scientific">Actinobacteria bacterium BACL2 MAG-121001-bin67</name>
    <dbReference type="NCBI Taxonomy" id="1655572"/>
    <lineage>
        <taxon>Bacteria</taxon>
        <taxon>Bacillati</taxon>
        <taxon>Actinomycetota</taxon>
        <taxon>Actinomycetes</taxon>
        <taxon>Actinomycetes incertae sedis</taxon>
        <taxon>ac1 cluster</taxon>
    </lineage>
</organism>
<dbReference type="InterPro" id="IPR032837">
    <property type="entry name" value="G1PDH"/>
</dbReference>